<organism evidence="2 3">
    <name type="scientific">Nonomuraea montanisoli</name>
    <dbReference type="NCBI Taxonomy" id="2741721"/>
    <lineage>
        <taxon>Bacteria</taxon>
        <taxon>Bacillati</taxon>
        <taxon>Actinomycetota</taxon>
        <taxon>Actinomycetes</taxon>
        <taxon>Streptosporangiales</taxon>
        <taxon>Streptosporangiaceae</taxon>
        <taxon>Nonomuraea</taxon>
    </lineage>
</organism>
<proteinExistence type="predicted"/>
<evidence type="ECO:0000256" key="1">
    <source>
        <dbReference type="SAM" id="Phobius"/>
    </source>
</evidence>
<keyword evidence="1" id="KW-0472">Membrane</keyword>
<sequence length="62" mass="6727">MQKRTVGLLLIGSGGLAIVMWWIMGMLDVPGLRGLRLVLLLAALQAIIAGTTTLILLCVRRR</sequence>
<comment type="caution">
    <text evidence="2">The sequence shown here is derived from an EMBL/GenBank/DDBJ whole genome shotgun (WGS) entry which is preliminary data.</text>
</comment>
<keyword evidence="1" id="KW-0812">Transmembrane</keyword>
<dbReference type="AlphaFoldDB" id="A0A7Y6IEV3"/>
<accession>A0A7Y6IEV3</accession>
<dbReference type="Proteomes" id="UP000586042">
    <property type="component" value="Unassembled WGS sequence"/>
</dbReference>
<dbReference type="EMBL" id="JABWGN010000018">
    <property type="protein sequence ID" value="NUW36989.1"/>
    <property type="molecule type" value="Genomic_DNA"/>
</dbReference>
<evidence type="ECO:0000313" key="2">
    <source>
        <dbReference type="EMBL" id="NUW36989.1"/>
    </source>
</evidence>
<dbReference type="RefSeq" id="WP_175594444.1">
    <property type="nucleotide sequence ID" value="NZ_JABWGN010000018.1"/>
</dbReference>
<protein>
    <submittedName>
        <fullName evidence="2">Uncharacterized protein</fullName>
    </submittedName>
</protein>
<keyword evidence="3" id="KW-1185">Reference proteome</keyword>
<evidence type="ECO:0000313" key="3">
    <source>
        <dbReference type="Proteomes" id="UP000586042"/>
    </source>
</evidence>
<name>A0A7Y6IEV3_9ACTN</name>
<feature type="transmembrane region" description="Helical" evidence="1">
    <location>
        <begin position="7"/>
        <end position="25"/>
    </location>
</feature>
<gene>
    <name evidence="2" type="ORF">HTZ77_37140</name>
</gene>
<reference evidence="2 3" key="1">
    <citation type="submission" date="2020-06" db="EMBL/GenBank/DDBJ databases">
        <title>Nonomuraea sp. SMC257, a novel actinomycete isolated from soil.</title>
        <authorList>
            <person name="Chanama M."/>
        </authorList>
    </citation>
    <scope>NUCLEOTIDE SEQUENCE [LARGE SCALE GENOMIC DNA]</scope>
    <source>
        <strain evidence="2 3">SMC257</strain>
    </source>
</reference>
<keyword evidence="1" id="KW-1133">Transmembrane helix</keyword>
<feature type="transmembrane region" description="Helical" evidence="1">
    <location>
        <begin position="37"/>
        <end position="59"/>
    </location>
</feature>